<gene>
    <name evidence="6" type="ORF">B4V02_08945</name>
</gene>
<dbReference type="InterPro" id="IPR000847">
    <property type="entry name" value="LysR_HTH_N"/>
</dbReference>
<evidence type="ECO:0000256" key="1">
    <source>
        <dbReference type="ARBA" id="ARBA00009437"/>
    </source>
</evidence>
<dbReference type="Gene3D" id="3.40.190.290">
    <property type="match status" value="1"/>
</dbReference>
<keyword evidence="4" id="KW-0804">Transcription</keyword>
<protein>
    <submittedName>
        <fullName evidence="6">LysR family transcriptional regulator</fullName>
    </submittedName>
</protein>
<dbReference type="InterPro" id="IPR005119">
    <property type="entry name" value="LysR_subst-bd"/>
</dbReference>
<name>A0A222WL09_9BACL</name>
<dbReference type="SUPFAM" id="SSF46785">
    <property type="entry name" value="Winged helix' DNA-binding domain"/>
    <property type="match status" value="1"/>
</dbReference>
<dbReference type="PRINTS" id="PR00039">
    <property type="entry name" value="HTHLYSR"/>
</dbReference>
<dbReference type="KEGG" id="pkb:B4V02_08945"/>
<dbReference type="PANTHER" id="PTHR30126:SF39">
    <property type="entry name" value="HTH-TYPE TRANSCRIPTIONAL REGULATOR CYSL"/>
    <property type="match status" value="1"/>
</dbReference>
<organism evidence="6 7">
    <name type="scientific">Paenibacillus kribbensis</name>
    <dbReference type="NCBI Taxonomy" id="172713"/>
    <lineage>
        <taxon>Bacteria</taxon>
        <taxon>Bacillati</taxon>
        <taxon>Bacillota</taxon>
        <taxon>Bacilli</taxon>
        <taxon>Bacillales</taxon>
        <taxon>Paenibacillaceae</taxon>
        <taxon>Paenibacillus</taxon>
    </lineage>
</organism>
<dbReference type="GO" id="GO:0000976">
    <property type="term" value="F:transcription cis-regulatory region binding"/>
    <property type="evidence" value="ECO:0007669"/>
    <property type="project" value="TreeGrafter"/>
</dbReference>
<dbReference type="Pfam" id="PF00126">
    <property type="entry name" value="HTH_1"/>
    <property type="match status" value="1"/>
</dbReference>
<keyword evidence="3" id="KW-0238">DNA-binding</keyword>
<evidence type="ECO:0000256" key="4">
    <source>
        <dbReference type="ARBA" id="ARBA00023163"/>
    </source>
</evidence>
<keyword evidence="7" id="KW-1185">Reference proteome</keyword>
<dbReference type="RefSeq" id="WP_094154521.1">
    <property type="nucleotide sequence ID" value="NZ_CP020028.1"/>
</dbReference>
<proteinExistence type="inferred from homology"/>
<sequence>MDQSLIVFVMVVDKQNFTRAAEALHMTQPAVSQYIQTLERAVGARLLERSNKYVRLTKAGEIVYHHAQEIIRMNARMQYLVDELMNTAQGNLSIGASYTYGEYVLPHVIGKMRVQYPLIQPSITIGNTQEIERLAIRNQLDVGIIEGEFQHDHLYIESFADDEMVIVAPPNHHLAGKPQVDLSELQQEIWILREEGSGTREAAERMFAQFQFSPSHMMDFGSTQIIKESVEAGLGISLLSQWVIQKELTLGTLKILNIHDLPVIRKFSFLTPSAVFETKATSVFLEILRGYSVKKLGSNKKSTDQVL</sequence>
<dbReference type="Proteomes" id="UP000214666">
    <property type="component" value="Chromosome"/>
</dbReference>
<evidence type="ECO:0000256" key="2">
    <source>
        <dbReference type="ARBA" id="ARBA00023015"/>
    </source>
</evidence>
<evidence type="ECO:0000313" key="6">
    <source>
        <dbReference type="EMBL" id="ASR46796.1"/>
    </source>
</evidence>
<feature type="domain" description="HTH lysR-type" evidence="5">
    <location>
        <begin position="1"/>
        <end position="57"/>
    </location>
</feature>
<dbReference type="PROSITE" id="PS50931">
    <property type="entry name" value="HTH_LYSR"/>
    <property type="match status" value="1"/>
</dbReference>
<dbReference type="PANTHER" id="PTHR30126">
    <property type="entry name" value="HTH-TYPE TRANSCRIPTIONAL REGULATOR"/>
    <property type="match status" value="1"/>
</dbReference>
<dbReference type="Gene3D" id="1.10.10.10">
    <property type="entry name" value="Winged helix-like DNA-binding domain superfamily/Winged helix DNA-binding domain"/>
    <property type="match status" value="1"/>
</dbReference>
<dbReference type="SUPFAM" id="SSF53850">
    <property type="entry name" value="Periplasmic binding protein-like II"/>
    <property type="match status" value="1"/>
</dbReference>
<dbReference type="OrthoDB" id="9785745at2"/>
<dbReference type="EMBL" id="CP020028">
    <property type="protein sequence ID" value="ASR46796.1"/>
    <property type="molecule type" value="Genomic_DNA"/>
</dbReference>
<dbReference type="GO" id="GO:0003700">
    <property type="term" value="F:DNA-binding transcription factor activity"/>
    <property type="evidence" value="ECO:0007669"/>
    <property type="project" value="InterPro"/>
</dbReference>
<accession>A0A222WL09</accession>
<evidence type="ECO:0000256" key="3">
    <source>
        <dbReference type="ARBA" id="ARBA00023125"/>
    </source>
</evidence>
<evidence type="ECO:0000259" key="5">
    <source>
        <dbReference type="PROSITE" id="PS50931"/>
    </source>
</evidence>
<dbReference type="InterPro" id="IPR036390">
    <property type="entry name" value="WH_DNA-bd_sf"/>
</dbReference>
<dbReference type="Pfam" id="PF03466">
    <property type="entry name" value="LysR_substrate"/>
    <property type="match status" value="1"/>
</dbReference>
<dbReference type="InterPro" id="IPR036388">
    <property type="entry name" value="WH-like_DNA-bd_sf"/>
</dbReference>
<dbReference type="AlphaFoldDB" id="A0A222WL09"/>
<reference evidence="6 7" key="1">
    <citation type="submission" date="2017-03" db="EMBL/GenBank/DDBJ databases">
        <title>Complete genome sequence of Paenibacillus Kribbensis producing bioflocculants.</title>
        <authorList>
            <person name="Lee H.-G."/>
            <person name="Oh H.-M."/>
        </authorList>
    </citation>
    <scope>NUCLEOTIDE SEQUENCE [LARGE SCALE GENOMIC DNA]</scope>
    <source>
        <strain evidence="6 7">AM49</strain>
    </source>
</reference>
<dbReference type="CDD" id="cd08420">
    <property type="entry name" value="PBP2_CysL_like"/>
    <property type="match status" value="1"/>
</dbReference>
<keyword evidence="2" id="KW-0805">Transcription regulation</keyword>
<dbReference type="STRING" id="172713.GCA_001705305_05185"/>
<evidence type="ECO:0000313" key="7">
    <source>
        <dbReference type="Proteomes" id="UP000214666"/>
    </source>
</evidence>
<dbReference type="FunFam" id="1.10.10.10:FF:000001">
    <property type="entry name" value="LysR family transcriptional regulator"/>
    <property type="match status" value="1"/>
</dbReference>
<comment type="similarity">
    <text evidence="1">Belongs to the LysR transcriptional regulatory family.</text>
</comment>